<name>A0A8S1Y7M8_PAROT</name>
<dbReference type="InterPro" id="IPR051942">
    <property type="entry name" value="DENN_domain_containing_2"/>
</dbReference>
<sequence>MKNLHEENEKLRKAIKDKKQQIDETNTMILKYQKSIEEYDQEKQSIMQDINELLNQRDKNFDKKIKGIIESLPCQIEQKSLQSLTKSIINKGLNVLNNLSLVYRNAYKEEYSKSKDAKPQPLFESYFIIMHRPQELQDLQKEEIILKPKFLYQQCHQGWTSKERESWVDHKKTIINHFENNYIIAERLNDISKIQNLISMCLNQEDVLQENSFLFNLQGSSFDEYAPKNIELLKSVNPNKQLFVYVQGVDDYITIFSDEGFSYWPCKKYYCFLTYFPIAEIFDQLLKFVSNLIQASRLEAIKTKQEYIDQRMQMTLEEKAYYNQKKFQDIDAVNIHYRVESIMEECIKLLMDQYLDFDKPRINVDLQSMLPKTFNITQKTLIYSLPIQQRDISIPENLRLTRNEIIKNNNIKYAHVVQQIFNFDTFIKIFQEILKEGKIIFYCQNLYILTSVCYFFHQIIYPFIWFDPAIYYCSLNKLSILIENEDKNENTKLIIGINTAFYNNKANQKRIESKKLMVVDLKIKQEKQGFKVEPIIYQDKPSYYRLSIQSRRYYQIKQLLKDENAPISIFQKNITKIEADKCREFLECMMKLIQEWLIDRILPQPNNQFAQNGWSRALLKNIVMDRIKEDGDKNFITYYIFESNYFQLYLESKYNYKNPN</sequence>
<accession>A0A8S1Y7M8</accession>
<comment type="caution">
    <text evidence="3">The sequence shown here is derived from an EMBL/GenBank/DDBJ whole genome shotgun (WGS) entry which is preliminary data.</text>
</comment>
<proteinExistence type="predicted"/>
<dbReference type="OrthoDB" id="304239at2759"/>
<evidence type="ECO:0000313" key="4">
    <source>
        <dbReference type="Proteomes" id="UP000683925"/>
    </source>
</evidence>
<feature type="coiled-coil region" evidence="1">
    <location>
        <begin position="1"/>
        <end position="56"/>
    </location>
</feature>
<dbReference type="SMART" id="SM00799">
    <property type="entry name" value="DENN"/>
    <property type="match status" value="1"/>
</dbReference>
<reference evidence="3" key="1">
    <citation type="submission" date="2021-01" db="EMBL/GenBank/DDBJ databases">
        <authorList>
            <consortium name="Genoscope - CEA"/>
            <person name="William W."/>
        </authorList>
    </citation>
    <scope>NUCLEOTIDE SEQUENCE</scope>
</reference>
<keyword evidence="4" id="KW-1185">Reference proteome</keyword>
<feature type="domain" description="cDENN" evidence="2">
    <location>
        <begin position="265"/>
        <end position="524"/>
    </location>
</feature>
<keyword evidence="1" id="KW-0175">Coiled coil</keyword>
<organism evidence="3 4">
    <name type="scientific">Paramecium octaurelia</name>
    <dbReference type="NCBI Taxonomy" id="43137"/>
    <lineage>
        <taxon>Eukaryota</taxon>
        <taxon>Sar</taxon>
        <taxon>Alveolata</taxon>
        <taxon>Ciliophora</taxon>
        <taxon>Intramacronucleata</taxon>
        <taxon>Oligohymenophorea</taxon>
        <taxon>Peniculida</taxon>
        <taxon>Parameciidae</taxon>
        <taxon>Paramecium</taxon>
    </lineage>
</organism>
<dbReference type="InterPro" id="IPR001194">
    <property type="entry name" value="cDENN_dom"/>
</dbReference>
<dbReference type="EMBL" id="CAJJDP010000149">
    <property type="protein sequence ID" value="CAD8209521.1"/>
    <property type="molecule type" value="Genomic_DNA"/>
</dbReference>
<protein>
    <recommendedName>
        <fullName evidence="2">cDENN domain-containing protein</fullName>
    </recommendedName>
</protein>
<gene>
    <name evidence="3" type="ORF">POCTA_138.1.T1470123</name>
</gene>
<dbReference type="OMA" id="IIYPFIW"/>
<dbReference type="Pfam" id="PF02141">
    <property type="entry name" value="DENN"/>
    <property type="match status" value="1"/>
</dbReference>
<evidence type="ECO:0000313" key="3">
    <source>
        <dbReference type="EMBL" id="CAD8209521.1"/>
    </source>
</evidence>
<dbReference type="PANTHER" id="PTHR15288">
    <property type="entry name" value="DENN DOMAIN-CONTAINING PROTEIN 2"/>
    <property type="match status" value="1"/>
</dbReference>
<evidence type="ECO:0000259" key="2">
    <source>
        <dbReference type="SMART" id="SM00799"/>
    </source>
</evidence>
<dbReference type="AlphaFoldDB" id="A0A8S1Y7M8"/>
<dbReference type="Proteomes" id="UP000683925">
    <property type="component" value="Unassembled WGS sequence"/>
</dbReference>
<evidence type="ECO:0000256" key="1">
    <source>
        <dbReference type="SAM" id="Coils"/>
    </source>
</evidence>
<dbReference type="PANTHER" id="PTHR15288:SF0">
    <property type="entry name" value="UDENN DOMAIN-CONTAINING PROTEIN"/>
    <property type="match status" value="1"/>
</dbReference>